<accession>A0A9X4XGC5</accession>
<dbReference type="EMBL" id="WMQE01000040">
    <property type="protein sequence ID" value="MTK22473.1"/>
    <property type="molecule type" value="Genomic_DNA"/>
</dbReference>
<sequence length="335" mass="38236">MAVNVKSCYLYLLDNVHQMFMPTERPIDDTVDGAYHFLEKNIEKCMKNAGGRPAVFKEDSEARQLFLDYRNRAIEFSEFAEKIAAKRFDIKDRYEIFTSTDLFLCEVTISDQDYVVGLELTCKEGMVHHVNQSETGIQNNLIVHQAIIPAASLSSANFFAISLDKLTLTILENMTVTVDDDTFLYADKILGCKTEISVKEAVKKARIVADEVIKNHDLDKLEVVPALERVIKETINEGKDLDLKEVAEEVFYQVPEAKLTYVTQIEEDHGIKKPVQNTNWVKMPLKKTQKIKTDTGIEITIPLDYYNNKDYIEVINMPDGRLSIQIKNVGNIENK</sequence>
<dbReference type="Pfam" id="PF04245">
    <property type="entry name" value="NA37"/>
    <property type="match status" value="1"/>
</dbReference>
<name>A0A9X4XGC5_9FIRM</name>
<evidence type="ECO:0000313" key="1">
    <source>
        <dbReference type="EMBL" id="MTK22473.1"/>
    </source>
</evidence>
<dbReference type="Proteomes" id="UP000487649">
    <property type="component" value="Unassembled WGS sequence"/>
</dbReference>
<dbReference type="OrthoDB" id="3171075at2"/>
<organism evidence="1 2">
    <name type="scientific">Turicibacter sanguinis</name>
    <dbReference type="NCBI Taxonomy" id="154288"/>
    <lineage>
        <taxon>Bacteria</taxon>
        <taxon>Bacillati</taxon>
        <taxon>Bacillota</taxon>
        <taxon>Erysipelotrichia</taxon>
        <taxon>Erysipelotrichales</taxon>
        <taxon>Turicibacteraceae</taxon>
        <taxon>Turicibacter</taxon>
    </lineage>
</organism>
<dbReference type="AlphaFoldDB" id="A0A9X4XGC5"/>
<reference evidence="1 2" key="1">
    <citation type="journal article" date="2019" name="Nat. Med.">
        <title>A library of human gut bacterial isolates paired with longitudinal multiomics data enables mechanistic microbiome research.</title>
        <authorList>
            <person name="Poyet M."/>
            <person name="Groussin M."/>
            <person name="Gibbons S.M."/>
            <person name="Avila-Pacheco J."/>
            <person name="Jiang X."/>
            <person name="Kearney S.M."/>
            <person name="Perrotta A.R."/>
            <person name="Berdy B."/>
            <person name="Zhao S."/>
            <person name="Lieberman T.D."/>
            <person name="Swanson P.K."/>
            <person name="Smith M."/>
            <person name="Roesemann S."/>
            <person name="Alexander J.E."/>
            <person name="Rich S.A."/>
            <person name="Livny J."/>
            <person name="Vlamakis H."/>
            <person name="Clish C."/>
            <person name="Bullock K."/>
            <person name="Deik A."/>
            <person name="Scott J."/>
            <person name="Pierce K.A."/>
            <person name="Xavier R.J."/>
            <person name="Alm E.J."/>
        </authorList>
    </citation>
    <scope>NUCLEOTIDE SEQUENCE [LARGE SCALE GENOMIC DNA]</scope>
    <source>
        <strain evidence="1 2">BIOML-A198</strain>
    </source>
</reference>
<evidence type="ECO:0000313" key="2">
    <source>
        <dbReference type="Proteomes" id="UP000487649"/>
    </source>
</evidence>
<dbReference type="InterPro" id="IPR007358">
    <property type="entry name" value="Nucleoid_associated_NdpA"/>
</dbReference>
<dbReference type="RefSeq" id="WP_006783265.1">
    <property type="nucleotide sequence ID" value="NZ_CABJBH010000023.1"/>
</dbReference>
<proteinExistence type="predicted"/>
<comment type="caution">
    <text evidence="1">The sequence shown here is derived from an EMBL/GenBank/DDBJ whole genome shotgun (WGS) entry which is preliminary data.</text>
</comment>
<protein>
    <submittedName>
        <fullName evidence="1">Nucleoid-associated protein</fullName>
    </submittedName>
</protein>
<dbReference type="GeneID" id="60058931"/>
<gene>
    <name evidence="1" type="ORF">GMA92_13730</name>
</gene>
<dbReference type="GO" id="GO:0009295">
    <property type="term" value="C:nucleoid"/>
    <property type="evidence" value="ECO:0007669"/>
    <property type="project" value="InterPro"/>
</dbReference>